<evidence type="ECO:0000313" key="2">
    <source>
        <dbReference type="EMBL" id="QDW65504.1"/>
    </source>
</evidence>
<dbReference type="InterPro" id="IPR016193">
    <property type="entry name" value="Cytidine_deaminase-like"/>
</dbReference>
<feature type="region of interest" description="Disordered" evidence="1">
    <location>
        <begin position="1"/>
        <end position="30"/>
    </location>
</feature>
<dbReference type="OrthoDB" id="3197277at2"/>
<dbReference type="Pfam" id="PF02634">
    <property type="entry name" value="FdhD-NarQ"/>
    <property type="match status" value="1"/>
</dbReference>
<evidence type="ECO:0000313" key="3">
    <source>
        <dbReference type="Proteomes" id="UP000316584"/>
    </source>
</evidence>
<proteinExistence type="predicted"/>
<dbReference type="KEGG" id="lug:FPZ22_00045"/>
<sequence>MRVGTAALRAASADCTGRRRSRRSPARCTRRAGRRLTGRLLLAREDVGRHNALDKLIGPMHAGGYDPAAGFLVVTSRAELRDGDEWPRAPARLHGGDLGTHGAGDLGGARQPDPGGIRAGTDRRSIRTGTGSWRSRTHPGGHGRCRHR</sequence>
<name>A0A518N0S2_9GAMM</name>
<dbReference type="GO" id="GO:0016783">
    <property type="term" value="F:sulfurtransferase activity"/>
    <property type="evidence" value="ECO:0007669"/>
    <property type="project" value="InterPro"/>
</dbReference>
<dbReference type="Gene3D" id="3.40.140.10">
    <property type="entry name" value="Cytidine Deaminase, domain 2"/>
    <property type="match status" value="1"/>
</dbReference>
<keyword evidence="3" id="KW-1185">Reference proteome</keyword>
<reference evidence="2 3" key="1">
    <citation type="submission" date="2019-07" db="EMBL/GenBank/DDBJ databases">
        <title>Full genome sequence of Luteimonas sp. Gr-4.</title>
        <authorList>
            <person name="Im W.-T."/>
        </authorList>
    </citation>
    <scope>NUCLEOTIDE SEQUENCE [LARGE SCALE GENOMIC DNA]</scope>
    <source>
        <strain evidence="2 3">Gr-4</strain>
    </source>
</reference>
<protein>
    <submittedName>
        <fullName evidence="2">Uncharacterized protein</fullName>
    </submittedName>
</protein>
<evidence type="ECO:0000256" key="1">
    <source>
        <dbReference type="SAM" id="MobiDB-lite"/>
    </source>
</evidence>
<dbReference type="InterPro" id="IPR003786">
    <property type="entry name" value="FdhD"/>
</dbReference>
<dbReference type="RefSeq" id="WP_144889175.1">
    <property type="nucleotide sequence ID" value="NZ_CP042218.1"/>
</dbReference>
<dbReference type="SUPFAM" id="SSF53927">
    <property type="entry name" value="Cytidine deaminase-like"/>
    <property type="match status" value="1"/>
</dbReference>
<dbReference type="EMBL" id="CP042218">
    <property type="protein sequence ID" value="QDW65504.1"/>
    <property type="molecule type" value="Genomic_DNA"/>
</dbReference>
<accession>A0A518N0S2</accession>
<feature type="compositionally biased region" description="Gly residues" evidence="1">
    <location>
        <begin position="96"/>
        <end position="107"/>
    </location>
</feature>
<organism evidence="2 3">
    <name type="scientific">Luteimonas granuli</name>
    <dbReference type="NCBI Taxonomy" id="1176533"/>
    <lineage>
        <taxon>Bacteria</taxon>
        <taxon>Pseudomonadati</taxon>
        <taxon>Pseudomonadota</taxon>
        <taxon>Gammaproteobacteria</taxon>
        <taxon>Lysobacterales</taxon>
        <taxon>Lysobacteraceae</taxon>
        <taxon>Luteimonas</taxon>
    </lineage>
</organism>
<feature type="compositionally biased region" description="Basic residues" evidence="1">
    <location>
        <begin position="135"/>
        <end position="148"/>
    </location>
</feature>
<dbReference type="Proteomes" id="UP000316584">
    <property type="component" value="Chromosome"/>
</dbReference>
<feature type="compositionally biased region" description="Basic residues" evidence="1">
    <location>
        <begin position="18"/>
        <end position="30"/>
    </location>
</feature>
<feature type="region of interest" description="Disordered" evidence="1">
    <location>
        <begin position="86"/>
        <end position="148"/>
    </location>
</feature>
<gene>
    <name evidence="2" type="ORF">FPZ22_00045</name>
</gene>
<dbReference type="AlphaFoldDB" id="A0A518N0S2"/>